<evidence type="ECO:0000256" key="1">
    <source>
        <dbReference type="SAM" id="SignalP"/>
    </source>
</evidence>
<keyword evidence="3" id="KW-1185">Reference proteome</keyword>
<feature type="chain" id="PRO_5040500067" evidence="1">
    <location>
        <begin position="19"/>
        <end position="416"/>
    </location>
</feature>
<evidence type="ECO:0000313" key="3">
    <source>
        <dbReference type="Proteomes" id="UP000716446"/>
    </source>
</evidence>
<proteinExistence type="predicted"/>
<sequence>MKATTLFGISTAITGALATTGYPSVTSSVVYSANCTGTPEIEVPDDFNITKEEVNSVLHAGDKLYVSLGDTEHCVNATFDTELRLFYDACYPVDQDDFKSLRSRFAMNFASRSAEERCVLAAFENNACSEDGTIIADLEETDDAQCAFEHGLENGPFGSFKFVCGVKIDDDWSDLSDNEHDIISARAVDTDAVRDHVRVFPADGANCNNALDRDSDRQVYNDCHTFAKPFFSIRAQITRGKGKSKLDGSQPCSVLVFSDEKCHKNGAEVIHLDNTHELGVCHSVSLHHKDDNTAIAGHSWKWVCGQDIAGCLRDTQSTTSVKAIKSTVKTVTATSTASLACSLTTEAAHSTSVIASVVTMKPVTHTITSVFTKTQLRVHTKLLTSVATDVSTMRHTVTKPFSTTYKVCDAVATSRS</sequence>
<dbReference type="AlphaFoldDB" id="A0A9N8JHV0"/>
<feature type="signal peptide" evidence="1">
    <location>
        <begin position="1"/>
        <end position="18"/>
    </location>
</feature>
<evidence type="ECO:0000313" key="2">
    <source>
        <dbReference type="EMBL" id="CAD0087202.1"/>
    </source>
</evidence>
<name>A0A9N8JHV0_9PEZI</name>
<keyword evidence="1" id="KW-0732">Signal</keyword>
<accession>A0A9N8JHV0</accession>
<dbReference type="Proteomes" id="UP000716446">
    <property type="component" value="Unassembled WGS sequence"/>
</dbReference>
<reference evidence="2" key="1">
    <citation type="submission" date="2020-06" db="EMBL/GenBank/DDBJ databases">
        <authorList>
            <person name="Onetto C."/>
        </authorList>
    </citation>
    <scope>NUCLEOTIDE SEQUENCE</scope>
</reference>
<dbReference type="EMBL" id="CAIJEN010000005">
    <property type="protein sequence ID" value="CAD0087202.1"/>
    <property type="molecule type" value="Genomic_DNA"/>
</dbReference>
<organism evidence="2 3">
    <name type="scientific">Aureobasidium vineae</name>
    <dbReference type="NCBI Taxonomy" id="2773715"/>
    <lineage>
        <taxon>Eukaryota</taxon>
        <taxon>Fungi</taxon>
        <taxon>Dikarya</taxon>
        <taxon>Ascomycota</taxon>
        <taxon>Pezizomycotina</taxon>
        <taxon>Dothideomycetes</taxon>
        <taxon>Dothideomycetidae</taxon>
        <taxon>Dothideales</taxon>
        <taxon>Saccotheciaceae</taxon>
        <taxon>Aureobasidium</taxon>
    </lineage>
</organism>
<protein>
    <submittedName>
        <fullName evidence="2">Uncharacterized protein</fullName>
    </submittedName>
</protein>
<gene>
    <name evidence="2" type="ORF">AWRI4619_LOCUS4503</name>
</gene>
<comment type="caution">
    <text evidence="2">The sequence shown here is derived from an EMBL/GenBank/DDBJ whole genome shotgun (WGS) entry which is preliminary data.</text>
</comment>